<gene>
    <name evidence="5" type="primary">LOC111496403</name>
</gene>
<evidence type="ECO:0000256" key="2">
    <source>
        <dbReference type="ARBA" id="ARBA00022679"/>
    </source>
</evidence>
<dbReference type="PANTHER" id="PTHR31623">
    <property type="entry name" value="F21J9.9"/>
    <property type="match status" value="1"/>
</dbReference>
<dbReference type="Proteomes" id="UP000504608">
    <property type="component" value="Unplaced"/>
</dbReference>
<dbReference type="GO" id="GO:0016746">
    <property type="term" value="F:acyltransferase activity"/>
    <property type="evidence" value="ECO:0007669"/>
    <property type="project" value="UniProtKB-KW"/>
</dbReference>
<dbReference type="GeneID" id="111496403"/>
<evidence type="ECO:0000313" key="4">
    <source>
        <dbReference type="Proteomes" id="UP000504608"/>
    </source>
</evidence>
<proteinExistence type="inferred from homology"/>
<sequence>MDASISTQHNLIYSTMQPQIVSRQSIKPSSPTPPHLRTHALSLFDQLAPHMYVPLVFFFRRPHAASPNPPCTSHFLQRSLSATLSRYYPFAGRIKDKLTVDCNDEGVTFLEARLEGVVTLAEILEGPKSEIVEMLFVDGLQWKHSKMGPLLAIQVTYFQCGGFAVAVLLSHKLGDLATLVKFVTDWGFLTRDTSTSAQHTVNPLFHSADLFPLGDLPPMSGAAIEEGKNFTCKRFVFEASKIEALKRSISDKVKNPTRVEVVTALIYIAIISALRDSNPNPNNHPTLLLQTMNLRTRMVPPLPESTMGNIVSFFPVAAAAAGEREVEVHEVVGVMRKEMGEFCDKYAKKYRTEEWVELIKKRLNEVREILSKNGKSQLVYRCSSGCKFPVYGVDFGWGGAAWVTMAALRMKNTVMMMDDKNGGGIEALVCLDDKEMGGFQHNEELLAYASLNPTANCANYANY</sequence>
<dbReference type="Pfam" id="PF02458">
    <property type="entry name" value="Transferase"/>
    <property type="match status" value="1"/>
</dbReference>
<reference evidence="5" key="1">
    <citation type="submission" date="2025-08" db="UniProtKB">
        <authorList>
            <consortium name="RefSeq"/>
        </authorList>
    </citation>
    <scope>IDENTIFICATION</scope>
    <source>
        <tissue evidence="5">Young leaves</tissue>
    </source>
</reference>
<dbReference type="KEGG" id="cmax:111496403"/>
<dbReference type="InterPro" id="IPR023213">
    <property type="entry name" value="CAT-like_dom_sf"/>
</dbReference>
<name>A0A6J1KJX5_CUCMA</name>
<dbReference type="AlphaFoldDB" id="A0A6J1KJX5"/>
<keyword evidence="4" id="KW-1185">Reference proteome</keyword>
<evidence type="ECO:0000313" key="5">
    <source>
        <dbReference type="RefSeq" id="XP_023002587.1"/>
    </source>
</evidence>
<evidence type="ECO:0000256" key="1">
    <source>
        <dbReference type="ARBA" id="ARBA00009861"/>
    </source>
</evidence>
<evidence type="ECO:0000256" key="3">
    <source>
        <dbReference type="ARBA" id="ARBA00023315"/>
    </source>
</evidence>
<accession>A0A6J1KJX5</accession>
<protein>
    <submittedName>
        <fullName evidence="5">Acylsugar acyltransferase 3-like</fullName>
    </submittedName>
</protein>
<comment type="similarity">
    <text evidence="1">Belongs to the plant acyltransferase family.</text>
</comment>
<dbReference type="OrthoDB" id="671439at2759"/>
<dbReference type="PANTHER" id="PTHR31623:SF122">
    <property type="entry name" value="HXXXD-TYPE ACYL-TRANSFERASE FAMILY PROTEIN"/>
    <property type="match status" value="1"/>
</dbReference>
<dbReference type="RefSeq" id="XP_023002587.1">
    <property type="nucleotide sequence ID" value="XM_023146819.1"/>
</dbReference>
<organism evidence="4 5">
    <name type="scientific">Cucurbita maxima</name>
    <name type="common">Pumpkin</name>
    <name type="synonym">Winter squash</name>
    <dbReference type="NCBI Taxonomy" id="3661"/>
    <lineage>
        <taxon>Eukaryota</taxon>
        <taxon>Viridiplantae</taxon>
        <taxon>Streptophyta</taxon>
        <taxon>Embryophyta</taxon>
        <taxon>Tracheophyta</taxon>
        <taxon>Spermatophyta</taxon>
        <taxon>Magnoliopsida</taxon>
        <taxon>eudicotyledons</taxon>
        <taxon>Gunneridae</taxon>
        <taxon>Pentapetalae</taxon>
        <taxon>rosids</taxon>
        <taxon>fabids</taxon>
        <taxon>Cucurbitales</taxon>
        <taxon>Cucurbitaceae</taxon>
        <taxon>Cucurbiteae</taxon>
        <taxon>Cucurbita</taxon>
    </lineage>
</organism>
<keyword evidence="2" id="KW-0808">Transferase</keyword>
<dbReference type="Gene3D" id="3.30.559.10">
    <property type="entry name" value="Chloramphenicol acetyltransferase-like domain"/>
    <property type="match status" value="2"/>
</dbReference>
<keyword evidence="3" id="KW-0012">Acyltransferase</keyword>